<protein>
    <submittedName>
        <fullName evidence="1">Uncharacterized protein</fullName>
    </submittedName>
</protein>
<sequence length="172" mass="19459">MGRWEKILIVRMRMRDHLVGDNADHSDGIETSSEVNNGADIGVDNDIDVLQDMINGDRYETDMAYPEFKLGMLFESTGILKKAINQGVIKFVMQKRMQTGSGQSVERRPLKKGFLEGCRPFVGLDGCFLEGPTGVLLTIVGCDANGRFTHLHILWLWLRRKCTNLGNRFLRI</sequence>
<comment type="caution">
    <text evidence="1">The sequence shown here is derived from an EMBL/GenBank/DDBJ whole genome shotgun (WGS) entry which is preliminary data.</text>
</comment>
<dbReference type="EMBL" id="CM044701">
    <property type="protein sequence ID" value="KAI5682665.1"/>
    <property type="molecule type" value="Genomic_DNA"/>
</dbReference>
<gene>
    <name evidence="1" type="ORF">M9H77_03893</name>
</gene>
<evidence type="ECO:0000313" key="1">
    <source>
        <dbReference type="EMBL" id="KAI5682665.1"/>
    </source>
</evidence>
<organism evidence="1 2">
    <name type="scientific">Catharanthus roseus</name>
    <name type="common">Madagascar periwinkle</name>
    <name type="synonym">Vinca rosea</name>
    <dbReference type="NCBI Taxonomy" id="4058"/>
    <lineage>
        <taxon>Eukaryota</taxon>
        <taxon>Viridiplantae</taxon>
        <taxon>Streptophyta</taxon>
        <taxon>Embryophyta</taxon>
        <taxon>Tracheophyta</taxon>
        <taxon>Spermatophyta</taxon>
        <taxon>Magnoliopsida</taxon>
        <taxon>eudicotyledons</taxon>
        <taxon>Gunneridae</taxon>
        <taxon>Pentapetalae</taxon>
        <taxon>asterids</taxon>
        <taxon>lamiids</taxon>
        <taxon>Gentianales</taxon>
        <taxon>Apocynaceae</taxon>
        <taxon>Rauvolfioideae</taxon>
        <taxon>Vinceae</taxon>
        <taxon>Catharanthinae</taxon>
        <taxon>Catharanthus</taxon>
    </lineage>
</organism>
<accession>A0ACC0CCQ4</accession>
<keyword evidence="2" id="KW-1185">Reference proteome</keyword>
<name>A0ACC0CCQ4_CATRO</name>
<dbReference type="Proteomes" id="UP001060085">
    <property type="component" value="Linkage Group LG01"/>
</dbReference>
<reference evidence="2" key="1">
    <citation type="journal article" date="2023" name="Nat. Plants">
        <title>Single-cell RNA sequencing provides a high-resolution roadmap for understanding the multicellular compartmentation of specialized metabolism.</title>
        <authorList>
            <person name="Sun S."/>
            <person name="Shen X."/>
            <person name="Li Y."/>
            <person name="Li Y."/>
            <person name="Wang S."/>
            <person name="Li R."/>
            <person name="Zhang H."/>
            <person name="Shen G."/>
            <person name="Guo B."/>
            <person name="Wei J."/>
            <person name="Xu J."/>
            <person name="St-Pierre B."/>
            <person name="Chen S."/>
            <person name="Sun C."/>
        </authorList>
    </citation>
    <scope>NUCLEOTIDE SEQUENCE [LARGE SCALE GENOMIC DNA]</scope>
</reference>
<evidence type="ECO:0000313" key="2">
    <source>
        <dbReference type="Proteomes" id="UP001060085"/>
    </source>
</evidence>
<proteinExistence type="predicted"/>